<comment type="caution">
    <text evidence="1">The sequence shown here is derived from an EMBL/GenBank/DDBJ whole genome shotgun (WGS) entry which is preliminary data.</text>
</comment>
<evidence type="ECO:0008006" key="3">
    <source>
        <dbReference type="Google" id="ProtNLM"/>
    </source>
</evidence>
<protein>
    <recommendedName>
        <fullName evidence="3">Phage protein</fullName>
    </recommendedName>
</protein>
<sequence>MKYHQMTKNYIFRKLECGLTKNQTATLCCKSVRTINLWDSGAQIPEECKRLMRMCKGRELSPSEDWQQFRMHYDRLELPTGQLVSPQQILLGIALAEINSELEIKTSTHVVKLARAIADIKVRTLKEPSF</sequence>
<name>A0ABM9A0J7_9VIBR</name>
<gene>
    <name evidence="1" type="ORF">VMF7928_00742</name>
</gene>
<organism evidence="1 2">
    <name type="scientific">Vibrio marisflavi CECT 7928</name>
    <dbReference type="NCBI Taxonomy" id="634439"/>
    <lineage>
        <taxon>Bacteria</taxon>
        <taxon>Pseudomonadati</taxon>
        <taxon>Pseudomonadota</taxon>
        <taxon>Gammaproteobacteria</taxon>
        <taxon>Vibrionales</taxon>
        <taxon>Vibrionaceae</taxon>
        <taxon>Vibrio</taxon>
    </lineage>
</organism>
<keyword evidence="2" id="KW-1185">Reference proteome</keyword>
<accession>A0ABM9A0J7</accession>
<dbReference type="RefSeq" id="WP_237360128.1">
    <property type="nucleotide sequence ID" value="NZ_CAKLDM010000001.1"/>
</dbReference>
<dbReference type="EMBL" id="CAKLDM010000001">
    <property type="protein sequence ID" value="CAH0536851.1"/>
    <property type="molecule type" value="Genomic_DNA"/>
</dbReference>
<evidence type="ECO:0000313" key="1">
    <source>
        <dbReference type="EMBL" id="CAH0536851.1"/>
    </source>
</evidence>
<reference evidence="1" key="1">
    <citation type="submission" date="2021-11" db="EMBL/GenBank/DDBJ databases">
        <authorList>
            <person name="Rodrigo-Torres L."/>
            <person name="Arahal R. D."/>
            <person name="Lucena T."/>
        </authorList>
    </citation>
    <scope>NUCLEOTIDE SEQUENCE</scope>
    <source>
        <strain evidence="1">CECT 7928</strain>
    </source>
</reference>
<evidence type="ECO:0000313" key="2">
    <source>
        <dbReference type="Proteomes" id="UP000838748"/>
    </source>
</evidence>
<dbReference type="Proteomes" id="UP000838748">
    <property type="component" value="Unassembled WGS sequence"/>
</dbReference>
<proteinExistence type="predicted"/>